<dbReference type="AlphaFoldDB" id="A0A7J6KQ97"/>
<comment type="caution">
    <text evidence="1">The sequence shown here is derived from an EMBL/GenBank/DDBJ whole genome shotgun (WGS) entry which is preliminary data.</text>
</comment>
<evidence type="ECO:0000313" key="2">
    <source>
        <dbReference type="Proteomes" id="UP000591131"/>
    </source>
</evidence>
<protein>
    <submittedName>
        <fullName evidence="1">Uncharacterized protein</fullName>
    </submittedName>
</protein>
<dbReference type="InterPro" id="IPR036397">
    <property type="entry name" value="RNaseH_sf"/>
</dbReference>
<dbReference type="InterPro" id="IPR012337">
    <property type="entry name" value="RNaseH-like_sf"/>
</dbReference>
<name>A0A7J6KQ97_PERCH</name>
<keyword evidence="2" id="KW-1185">Reference proteome</keyword>
<evidence type="ECO:0000313" key="1">
    <source>
        <dbReference type="EMBL" id="KAF4649210.1"/>
    </source>
</evidence>
<dbReference type="Gene3D" id="3.30.420.10">
    <property type="entry name" value="Ribonuclease H-like superfamily/Ribonuclease H"/>
    <property type="match status" value="1"/>
</dbReference>
<dbReference type="EMBL" id="JAAPAO010001623">
    <property type="protein sequence ID" value="KAF4649210.1"/>
    <property type="molecule type" value="Genomic_DNA"/>
</dbReference>
<dbReference type="SUPFAM" id="SSF53098">
    <property type="entry name" value="Ribonuclease H-like"/>
    <property type="match status" value="1"/>
</dbReference>
<dbReference type="OrthoDB" id="3227343at2759"/>
<sequence>MAVIGVCASTGYVVQRVVGENCPATRLVEALDSIFLDHGYCLGILSDDDQRYHAACTVAYSHSVGLRWHHSPNHTSYLSGWHESRHRLVNYLLRSLIQDSARGRGQEADWFELLPRVCYICNNITRPSLTSGYFSSDLHYVYGRALPASISTMRELSSPAKEALLSNVPVRIPTTRELDTMFMEFTKRMSDDCVYVAMEAENIDSMMRARNTYADQAIARGPFSLKEGDHVVRYNHGRNKLDRRWVEDVIYTVVSVTGVIACISKDVGQFRFDYVGNLKKIDIDDVDGGIE</sequence>
<gene>
    <name evidence="1" type="ORF">FOL47_002328</name>
</gene>
<accession>A0A7J6KQ97</accession>
<reference evidence="1 2" key="1">
    <citation type="submission" date="2020-04" db="EMBL/GenBank/DDBJ databases">
        <title>Perkinsus chesapeaki whole genome sequence.</title>
        <authorList>
            <person name="Bogema D.R."/>
        </authorList>
    </citation>
    <scope>NUCLEOTIDE SEQUENCE [LARGE SCALE GENOMIC DNA]</scope>
    <source>
        <strain evidence="1">ATCC PRA-425</strain>
    </source>
</reference>
<dbReference type="Proteomes" id="UP000591131">
    <property type="component" value="Unassembled WGS sequence"/>
</dbReference>
<dbReference type="GO" id="GO:0003676">
    <property type="term" value="F:nucleic acid binding"/>
    <property type="evidence" value="ECO:0007669"/>
    <property type="project" value="InterPro"/>
</dbReference>
<organism evidence="1 2">
    <name type="scientific">Perkinsus chesapeaki</name>
    <name type="common">Clam parasite</name>
    <name type="synonym">Perkinsus andrewsi</name>
    <dbReference type="NCBI Taxonomy" id="330153"/>
    <lineage>
        <taxon>Eukaryota</taxon>
        <taxon>Sar</taxon>
        <taxon>Alveolata</taxon>
        <taxon>Perkinsozoa</taxon>
        <taxon>Perkinsea</taxon>
        <taxon>Perkinsida</taxon>
        <taxon>Perkinsidae</taxon>
        <taxon>Perkinsus</taxon>
    </lineage>
</organism>
<proteinExistence type="predicted"/>